<organism evidence="1 2">
    <name type="scientific">Cetraspora pellucida</name>
    <dbReference type="NCBI Taxonomy" id="1433469"/>
    <lineage>
        <taxon>Eukaryota</taxon>
        <taxon>Fungi</taxon>
        <taxon>Fungi incertae sedis</taxon>
        <taxon>Mucoromycota</taxon>
        <taxon>Glomeromycotina</taxon>
        <taxon>Glomeromycetes</taxon>
        <taxon>Diversisporales</taxon>
        <taxon>Gigasporaceae</taxon>
        <taxon>Cetraspora</taxon>
    </lineage>
</organism>
<evidence type="ECO:0000313" key="1">
    <source>
        <dbReference type="EMBL" id="CAG8438849.1"/>
    </source>
</evidence>
<dbReference type="EMBL" id="CAJVPW010000005">
    <property type="protein sequence ID" value="CAG8438849.1"/>
    <property type="molecule type" value="Genomic_DNA"/>
</dbReference>
<proteinExistence type="predicted"/>
<accession>A0ACA9JVM1</accession>
<protein>
    <submittedName>
        <fullName evidence="1">9101_t:CDS:1</fullName>
    </submittedName>
</protein>
<sequence>MGLTNLDYKPGHREYTFYKYWLASNDHTDRNDTALLDAYQPEEIYSHYIIRIKEKFTLVNHPSEVYRIPDIYECIDVACADALSLIPDYMPYLNSFALASSSNAEKCSWHIIYPRARFIDYRELKGFTEKVMELVGEPYSKFIDNGLPKTHFNLQLLGSAKEGRIKRPAIFLVKNGFKNLDDYLVQPKENYSVIWPRTFSSEESVKAEFQPIDDDDALVKGANLAFAEYGWLQIGRIEKGFINFQAQSVKECSIYDVKHNNDQLYGFIHQNGYFVLKCYRQKQYKPEHKGLSFGKVSDKVKSKEKPKKWGLCERLPKAVKNPCPLVDLSGNNINVKEMKNTPEAYPDFMSEEPTTTLIRLPVASGKTKTLREILNSLAKSEANLPCFNWVSYRKTLSNETKSKIEVLQKSGLRVESTHRLNFHEGHFHVVILDEANGIMHQMASGIHAQESENAMRDLLKSAVHVVAMDAFANELTLAFLRQYRGENIQVFNNKYQPRKSETVKILYDSNKGSEAIRKGLEMLKEGKRVVFSMTSCKKARAIANQASKLQKPDGSFILSCVYFSQMDGKQRQDDFADINATWSGLDCVIYTSTVESGILFEIPNYFDAVIAISNIKTGVHAEAFTQMLYRTRDCPYHIVSLYNSKTHSEIFKEPNRDLIRAELSALRPGDLPTAIKECCEWNKITDCYILDSSLTVETYIEIEYQRCLSAKYFPKILCSLIASTELSLELIAVEDTKLAKASRTEVSHTIKNTEKLIKGKDAELIVNASDINPNEAEMLKLNPECSFANNMTLQRYYLWRTYASGNIGSSNATKAIENLEVKEEMQWEDSHESVDPSSEKIVKIREDALLLFGFKTRTKGMPNLNATIKFINAILGNWCGYTVKGGRKKVRPKGQQVWKSTYWIHCVSDNEVDFMTQERIIAIKLNDPNYRLTDPVLSPYKSESVDEIQEFFDSILMCLDISSAITTDIVVSEDAKFQCSISSSNEICEESSCTNIVEKSITNLPQLPSIVSTQNQSNNSEQFSNIVEAKKKLPESLISLSSEYLIKNESDINNLTLFLQQKFQMSKEKLEQWQIKIAFEMRNNQDYWKKEHESMDEVAFLEYK</sequence>
<keyword evidence="2" id="KW-1185">Reference proteome</keyword>
<reference evidence="1" key="1">
    <citation type="submission" date="2021-06" db="EMBL/GenBank/DDBJ databases">
        <authorList>
            <person name="Kallberg Y."/>
            <person name="Tangrot J."/>
            <person name="Rosling A."/>
        </authorList>
    </citation>
    <scope>NUCLEOTIDE SEQUENCE</scope>
    <source>
        <strain evidence="1">28 12/20/2015</strain>
    </source>
</reference>
<comment type="caution">
    <text evidence="1">The sequence shown here is derived from an EMBL/GenBank/DDBJ whole genome shotgun (WGS) entry which is preliminary data.</text>
</comment>
<dbReference type="Proteomes" id="UP000789366">
    <property type="component" value="Unassembled WGS sequence"/>
</dbReference>
<gene>
    <name evidence="1" type="ORF">SPELUC_LOCUS16</name>
</gene>
<evidence type="ECO:0000313" key="2">
    <source>
        <dbReference type="Proteomes" id="UP000789366"/>
    </source>
</evidence>
<name>A0ACA9JVM1_9GLOM</name>